<evidence type="ECO:0000256" key="5">
    <source>
        <dbReference type="ARBA" id="ARBA00035020"/>
    </source>
</evidence>
<evidence type="ECO:0000256" key="8">
    <source>
        <dbReference type="RuleBase" id="RU362106"/>
    </source>
</evidence>
<dbReference type="InterPro" id="IPR029063">
    <property type="entry name" value="SAM-dependent_MTases_sf"/>
</dbReference>
<keyword evidence="8" id="KW-0698">rRNA processing</keyword>
<keyword evidence="10" id="KW-1185">Reference proteome</keyword>
<dbReference type="EMBL" id="CAJHJT010000001">
    <property type="protein sequence ID" value="CAD6995735.1"/>
    <property type="molecule type" value="Genomic_DNA"/>
</dbReference>
<protein>
    <recommendedName>
        <fullName evidence="8">rRNA adenine N(6)-methyltransferase</fullName>
        <ecNumber evidence="8">2.1.1.-</ecNumber>
    </recommendedName>
</protein>
<comment type="function">
    <text evidence="6">Specifically dimethylates two adjacent adenosines in the loop of a conserved hairpin near the 3'-end of 18S rRNA in the 40S particle. Involved in the pre-rRNA processing steps leading to small-subunit rRNA production independently of its RNA-modifying catalytic activity. Part of the small subunit (SSU) processome, first precursor of the small eukaryotic ribosomal subunit. During the assembly of the SSU processome in the nucleolus, many ribosome biogenesis factors, an RNA chaperone and ribosomal proteins associate with the nascent pre-rRNA and work in concert to generate RNA folding, modifications, rearrangements and cleavage as well as targeted degradation of pre-ribosomal RNA by the RNA exosome.</text>
</comment>
<evidence type="ECO:0000313" key="10">
    <source>
        <dbReference type="Proteomes" id="UP000606786"/>
    </source>
</evidence>
<dbReference type="AlphaFoldDB" id="A0A811UE08"/>
<dbReference type="GO" id="GO:0000179">
    <property type="term" value="F:rRNA (adenine-N6,N6-)-dimethyltransferase activity"/>
    <property type="evidence" value="ECO:0007669"/>
    <property type="project" value="UniProtKB-UniRule"/>
</dbReference>
<dbReference type="PANTHER" id="PTHR11727:SF7">
    <property type="entry name" value="DIMETHYLADENOSINE TRANSFERASE-RELATED"/>
    <property type="match status" value="1"/>
</dbReference>
<feature type="binding site" evidence="7">
    <location>
        <position position="30"/>
    </location>
    <ligand>
        <name>S-adenosyl-L-methionine</name>
        <dbReference type="ChEBI" id="CHEBI:59789"/>
    </ligand>
</feature>
<dbReference type="SUPFAM" id="SSF53335">
    <property type="entry name" value="S-adenosyl-L-methionine-dependent methyltransferases"/>
    <property type="match status" value="1"/>
</dbReference>
<comment type="similarity">
    <text evidence="7 8">Belongs to the class I-like SAM-binding methyltransferase superfamily. rRNA adenine N(6)-methyltransferase family.</text>
</comment>
<dbReference type="OrthoDB" id="74991at2759"/>
<feature type="binding site" evidence="7">
    <location>
        <position position="32"/>
    </location>
    <ligand>
        <name>S-adenosyl-L-methionine</name>
        <dbReference type="ChEBI" id="CHEBI:59789"/>
    </ligand>
</feature>
<evidence type="ECO:0000256" key="7">
    <source>
        <dbReference type="PROSITE-ProRule" id="PRU01026"/>
    </source>
</evidence>
<dbReference type="PROSITE" id="PS51689">
    <property type="entry name" value="SAM_RNA_A_N6_MT"/>
    <property type="match status" value="1"/>
</dbReference>
<dbReference type="Gene3D" id="3.40.50.150">
    <property type="entry name" value="Vaccinia Virus protein VP39"/>
    <property type="match status" value="1"/>
</dbReference>
<evidence type="ECO:0000313" key="9">
    <source>
        <dbReference type="EMBL" id="CAD6995735.1"/>
    </source>
</evidence>
<accession>A0A811UE08</accession>
<comment type="caution">
    <text evidence="7">Lacks conserved residue(s) required for the propagation of feature annotation.</text>
</comment>
<keyword evidence="4 7" id="KW-0694">RNA-binding</keyword>
<keyword evidence="1 7" id="KW-0489">Methyltransferase</keyword>
<sequence>MPKVKSEKKTRIHQEVQKQGIVFNKDFGQHILKNPLVIQSMLEKAALRNTDTVLEIGPGTGNMTVRMLERAKR</sequence>
<keyword evidence="2 7" id="KW-0808">Transferase</keyword>
<reference evidence="9" key="1">
    <citation type="submission" date="2020-11" db="EMBL/GenBank/DDBJ databases">
        <authorList>
            <person name="Whitehead M."/>
        </authorList>
    </citation>
    <scope>NUCLEOTIDE SEQUENCE</scope>
    <source>
        <strain evidence="9">EGII</strain>
    </source>
</reference>
<feature type="binding site" evidence="7">
    <location>
        <position position="57"/>
    </location>
    <ligand>
        <name>S-adenosyl-L-methionine</name>
        <dbReference type="ChEBI" id="CHEBI:59789"/>
    </ligand>
</feature>
<evidence type="ECO:0000256" key="6">
    <source>
        <dbReference type="ARBA" id="ARBA00046134"/>
    </source>
</evidence>
<comment type="caution">
    <text evidence="9">The sequence shown here is derived from an EMBL/GenBank/DDBJ whole genome shotgun (WGS) entry which is preliminary data.</text>
</comment>
<dbReference type="GO" id="GO:0005730">
    <property type="term" value="C:nucleolus"/>
    <property type="evidence" value="ECO:0007669"/>
    <property type="project" value="TreeGrafter"/>
</dbReference>
<comment type="subunit">
    <text evidence="5">Part of the small subunit (SSU) processome, composed of more than 70 proteins and the RNA chaperone small nucleolar RNA (snoRNA) U3.</text>
</comment>
<proteinExistence type="inferred from homology"/>
<evidence type="ECO:0000256" key="1">
    <source>
        <dbReference type="ARBA" id="ARBA00022603"/>
    </source>
</evidence>
<organism evidence="9 10">
    <name type="scientific">Ceratitis capitata</name>
    <name type="common">Mediterranean fruit fly</name>
    <name type="synonym">Tephritis capitata</name>
    <dbReference type="NCBI Taxonomy" id="7213"/>
    <lineage>
        <taxon>Eukaryota</taxon>
        <taxon>Metazoa</taxon>
        <taxon>Ecdysozoa</taxon>
        <taxon>Arthropoda</taxon>
        <taxon>Hexapoda</taxon>
        <taxon>Insecta</taxon>
        <taxon>Pterygota</taxon>
        <taxon>Neoptera</taxon>
        <taxon>Endopterygota</taxon>
        <taxon>Diptera</taxon>
        <taxon>Brachycera</taxon>
        <taxon>Muscomorpha</taxon>
        <taxon>Tephritoidea</taxon>
        <taxon>Tephritidae</taxon>
        <taxon>Ceratitis</taxon>
        <taxon>Ceratitis</taxon>
    </lineage>
</organism>
<evidence type="ECO:0000256" key="3">
    <source>
        <dbReference type="ARBA" id="ARBA00022691"/>
    </source>
</evidence>
<dbReference type="PANTHER" id="PTHR11727">
    <property type="entry name" value="DIMETHYLADENOSINE TRANSFERASE"/>
    <property type="match status" value="1"/>
</dbReference>
<dbReference type="EC" id="2.1.1.-" evidence="8"/>
<keyword evidence="3 7" id="KW-0949">S-adenosyl-L-methionine</keyword>
<dbReference type="Pfam" id="PF00398">
    <property type="entry name" value="RrnaAD"/>
    <property type="match status" value="1"/>
</dbReference>
<gene>
    <name evidence="9" type="ORF">CCAP1982_LOCUS4440</name>
</gene>
<evidence type="ECO:0000256" key="4">
    <source>
        <dbReference type="ARBA" id="ARBA00022884"/>
    </source>
</evidence>
<name>A0A811UE08_CERCA</name>
<dbReference type="GO" id="GO:0003723">
    <property type="term" value="F:RNA binding"/>
    <property type="evidence" value="ECO:0007669"/>
    <property type="project" value="UniProtKB-UniRule"/>
</dbReference>
<evidence type="ECO:0000256" key="2">
    <source>
        <dbReference type="ARBA" id="ARBA00022679"/>
    </source>
</evidence>
<dbReference type="InterPro" id="IPR001737">
    <property type="entry name" value="KsgA/Erm"/>
</dbReference>
<dbReference type="Proteomes" id="UP000606786">
    <property type="component" value="Unassembled WGS sequence"/>
</dbReference>